<dbReference type="AlphaFoldDB" id="A0A8G2BHL8"/>
<dbReference type="OrthoDB" id="7341484at2"/>
<gene>
    <name evidence="1" type="ORF">SAMN05660686_02239</name>
</gene>
<accession>A0A8G2BHL8</accession>
<proteinExistence type="predicted"/>
<organism evidence="1 2">
    <name type="scientific">Thalassobaculum litoreum DSM 18839</name>
    <dbReference type="NCBI Taxonomy" id="1123362"/>
    <lineage>
        <taxon>Bacteria</taxon>
        <taxon>Pseudomonadati</taxon>
        <taxon>Pseudomonadota</taxon>
        <taxon>Alphaproteobacteria</taxon>
        <taxon>Rhodospirillales</taxon>
        <taxon>Thalassobaculaceae</taxon>
        <taxon>Thalassobaculum</taxon>
    </lineage>
</organism>
<sequence length="213" mass="23643">MRGRNAAPVSQQPSVVEYFAKEFARFLNNVQNNEVDFLGSFLIENEWENYRKDAEEVVESLTLAGFVIVPRMPTDAMVQAADQTLSKGMMASASRTYVSAVWGAMITEWIETRNANLILDIFSMALSRASSPGKKDSGKFDSSFQRFRKQSQDIMASLEKTGLAICPDEAAPNMINAGVAETAEHRSRTNQQIGADPTYIAKLYENMVKARPA</sequence>
<dbReference type="EMBL" id="FNBW01000006">
    <property type="protein sequence ID" value="SDF76062.1"/>
    <property type="molecule type" value="Genomic_DNA"/>
</dbReference>
<reference evidence="1 2" key="1">
    <citation type="submission" date="2016-10" db="EMBL/GenBank/DDBJ databases">
        <authorList>
            <person name="Varghese N."/>
            <person name="Submissions S."/>
        </authorList>
    </citation>
    <scope>NUCLEOTIDE SEQUENCE [LARGE SCALE GENOMIC DNA]</scope>
    <source>
        <strain evidence="1 2">DSM 18839</strain>
    </source>
</reference>
<evidence type="ECO:0000313" key="1">
    <source>
        <dbReference type="EMBL" id="SDF76062.1"/>
    </source>
</evidence>
<keyword evidence="2" id="KW-1185">Reference proteome</keyword>
<dbReference type="RefSeq" id="WP_028796234.1">
    <property type="nucleotide sequence ID" value="NZ_FNBW01000006.1"/>
</dbReference>
<comment type="caution">
    <text evidence="1">The sequence shown here is derived from an EMBL/GenBank/DDBJ whole genome shotgun (WGS) entry which is preliminary data.</text>
</comment>
<dbReference type="Proteomes" id="UP000198615">
    <property type="component" value="Unassembled WGS sequence"/>
</dbReference>
<protein>
    <submittedName>
        <fullName evidence="1">Uncharacterized protein</fullName>
    </submittedName>
</protein>
<name>A0A8G2BHL8_9PROT</name>
<evidence type="ECO:0000313" key="2">
    <source>
        <dbReference type="Proteomes" id="UP000198615"/>
    </source>
</evidence>